<comment type="caution">
    <text evidence="2">The sequence shown here is derived from an EMBL/GenBank/DDBJ whole genome shotgun (WGS) entry which is preliminary data.</text>
</comment>
<accession>A0A9D1WLZ9</accession>
<evidence type="ECO:0000313" key="3">
    <source>
        <dbReference type="Proteomes" id="UP000824248"/>
    </source>
</evidence>
<dbReference type="EMBL" id="DXFC01000112">
    <property type="protein sequence ID" value="HIX61363.1"/>
    <property type="molecule type" value="Genomic_DNA"/>
</dbReference>
<reference evidence="2" key="2">
    <citation type="submission" date="2021-04" db="EMBL/GenBank/DDBJ databases">
        <authorList>
            <person name="Gilroy R."/>
        </authorList>
    </citation>
    <scope>NUCLEOTIDE SEQUENCE</scope>
    <source>
        <strain evidence="2">1193</strain>
    </source>
</reference>
<gene>
    <name evidence="2" type="ORF">H9854_03890</name>
</gene>
<proteinExistence type="predicted"/>
<organism evidence="2 3">
    <name type="scientific">Candidatus Halomonas stercoripullorum</name>
    <dbReference type="NCBI Taxonomy" id="2838617"/>
    <lineage>
        <taxon>Bacteria</taxon>
        <taxon>Pseudomonadati</taxon>
        <taxon>Pseudomonadota</taxon>
        <taxon>Gammaproteobacteria</taxon>
        <taxon>Oceanospirillales</taxon>
        <taxon>Halomonadaceae</taxon>
        <taxon>Halomonas</taxon>
    </lineage>
</organism>
<feature type="signal peptide" evidence="1">
    <location>
        <begin position="1"/>
        <end position="26"/>
    </location>
</feature>
<dbReference type="AlphaFoldDB" id="A0A9D1WLZ9"/>
<name>A0A9D1WLZ9_9GAMM</name>
<keyword evidence="1" id="KW-0732">Signal</keyword>
<evidence type="ECO:0000256" key="1">
    <source>
        <dbReference type="SAM" id="SignalP"/>
    </source>
</evidence>
<sequence>MSIKLSTAIIPFTLAAALAVSGAGLAADTAVHDHDHGDVPFELQLNDGEKWAIDAPLAKAMGDISLVMRGSIDAIHEDQLPTTEYVPLARQINDSVAYMVANCELPPEADAQLHMIIAQLVTGADKMAGNNVDATPRGGAVQVLGALEAYERYFDDPDFVAVIH</sequence>
<feature type="chain" id="PRO_5039455716" description="DnrO protein" evidence="1">
    <location>
        <begin position="27"/>
        <end position="164"/>
    </location>
</feature>
<reference evidence="2" key="1">
    <citation type="journal article" date="2021" name="PeerJ">
        <title>Extensive microbial diversity within the chicken gut microbiome revealed by metagenomics and culture.</title>
        <authorList>
            <person name="Gilroy R."/>
            <person name="Ravi A."/>
            <person name="Getino M."/>
            <person name="Pursley I."/>
            <person name="Horton D.L."/>
            <person name="Alikhan N.F."/>
            <person name="Baker D."/>
            <person name="Gharbi K."/>
            <person name="Hall N."/>
            <person name="Watson M."/>
            <person name="Adriaenssens E.M."/>
            <person name="Foster-Nyarko E."/>
            <person name="Jarju S."/>
            <person name="Secka A."/>
            <person name="Antonio M."/>
            <person name="Oren A."/>
            <person name="Chaudhuri R.R."/>
            <person name="La Ragione R."/>
            <person name="Hildebrand F."/>
            <person name="Pallen M.J."/>
        </authorList>
    </citation>
    <scope>NUCLEOTIDE SEQUENCE</scope>
    <source>
        <strain evidence="2">1193</strain>
    </source>
</reference>
<evidence type="ECO:0000313" key="2">
    <source>
        <dbReference type="EMBL" id="HIX61363.1"/>
    </source>
</evidence>
<evidence type="ECO:0008006" key="4">
    <source>
        <dbReference type="Google" id="ProtNLM"/>
    </source>
</evidence>
<dbReference type="Proteomes" id="UP000824248">
    <property type="component" value="Unassembled WGS sequence"/>
</dbReference>
<protein>
    <recommendedName>
        <fullName evidence="4">DnrO protein</fullName>
    </recommendedName>
</protein>